<dbReference type="EMBL" id="JAUNZN010000009">
    <property type="protein sequence ID" value="KAK4815442.1"/>
    <property type="molecule type" value="Genomic_DNA"/>
</dbReference>
<accession>A0AAN7MXA4</accession>
<gene>
    <name evidence="1" type="ORF">QYF61_002831</name>
</gene>
<evidence type="ECO:0000313" key="1">
    <source>
        <dbReference type="EMBL" id="KAK4815442.1"/>
    </source>
</evidence>
<sequence>MQATLVAESAETKESRFLNYLVQIDRGILVFLNEWQGHTASRSRQVILPCYSALVRPHLEYCVQLWGPQHKKDMELLEWVQRRATNMIRGMEYRSYEERLRVGVVQPGEEKAPGRPY</sequence>
<comment type="caution">
    <text evidence="1">The sequence shown here is derived from an EMBL/GenBank/DDBJ whole genome shotgun (WGS) entry which is preliminary data.</text>
</comment>
<proteinExistence type="predicted"/>
<organism evidence="1 2">
    <name type="scientific">Mycteria americana</name>
    <name type="common">Wood stork</name>
    <dbReference type="NCBI Taxonomy" id="33587"/>
    <lineage>
        <taxon>Eukaryota</taxon>
        <taxon>Metazoa</taxon>
        <taxon>Chordata</taxon>
        <taxon>Craniata</taxon>
        <taxon>Vertebrata</taxon>
        <taxon>Euteleostomi</taxon>
        <taxon>Archelosauria</taxon>
        <taxon>Archosauria</taxon>
        <taxon>Dinosauria</taxon>
        <taxon>Saurischia</taxon>
        <taxon>Theropoda</taxon>
        <taxon>Coelurosauria</taxon>
        <taxon>Aves</taxon>
        <taxon>Neognathae</taxon>
        <taxon>Neoaves</taxon>
        <taxon>Aequornithes</taxon>
        <taxon>Ciconiiformes</taxon>
        <taxon>Ciconiidae</taxon>
        <taxon>Mycteria</taxon>
    </lineage>
</organism>
<evidence type="ECO:0000313" key="2">
    <source>
        <dbReference type="Proteomes" id="UP001333110"/>
    </source>
</evidence>
<name>A0AAN7MXA4_MYCAM</name>
<dbReference type="Proteomes" id="UP001333110">
    <property type="component" value="Unassembled WGS sequence"/>
</dbReference>
<protein>
    <submittedName>
        <fullName evidence="1">Uncharacterized protein</fullName>
    </submittedName>
</protein>
<keyword evidence="2" id="KW-1185">Reference proteome</keyword>
<dbReference type="AlphaFoldDB" id="A0AAN7MXA4"/>
<reference evidence="1 2" key="1">
    <citation type="journal article" date="2023" name="J. Hered.">
        <title>Chromosome-level genome of the wood stork (Mycteria americana) provides insight into avian chromosome evolution.</title>
        <authorList>
            <person name="Flamio R. Jr."/>
            <person name="Ramstad K.M."/>
        </authorList>
    </citation>
    <scope>NUCLEOTIDE SEQUENCE [LARGE SCALE GENOMIC DNA]</scope>
    <source>
        <strain evidence="1">JAX WOST 10</strain>
    </source>
</reference>
<dbReference type="PANTHER" id="PTHR33332">
    <property type="entry name" value="REVERSE TRANSCRIPTASE DOMAIN-CONTAINING PROTEIN"/>
    <property type="match status" value="1"/>
</dbReference>